<feature type="compositionally biased region" description="Basic and acidic residues" evidence="1">
    <location>
        <begin position="133"/>
        <end position="142"/>
    </location>
</feature>
<evidence type="ECO:0000256" key="1">
    <source>
        <dbReference type="SAM" id="MobiDB-lite"/>
    </source>
</evidence>
<dbReference type="EMBL" id="JAACXV010000401">
    <property type="protein sequence ID" value="KAF7278410.1"/>
    <property type="molecule type" value="Genomic_DNA"/>
</dbReference>
<proteinExistence type="predicted"/>
<organism evidence="2 3">
    <name type="scientific">Rhynchophorus ferrugineus</name>
    <name type="common">Red palm weevil</name>
    <name type="synonym">Curculio ferrugineus</name>
    <dbReference type="NCBI Taxonomy" id="354439"/>
    <lineage>
        <taxon>Eukaryota</taxon>
        <taxon>Metazoa</taxon>
        <taxon>Ecdysozoa</taxon>
        <taxon>Arthropoda</taxon>
        <taxon>Hexapoda</taxon>
        <taxon>Insecta</taxon>
        <taxon>Pterygota</taxon>
        <taxon>Neoptera</taxon>
        <taxon>Endopterygota</taxon>
        <taxon>Coleoptera</taxon>
        <taxon>Polyphaga</taxon>
        <taxon>Cucujiformia</taxon>
        <taxon>Curculionidae</taxon>
        <taxon>Dryophthorinae</taxon>
        <taxon>Rhynchophorus</taxon>
    </lineage>
</organism>
<protein>
    <submittedName>
        <fullName evidence="2">Uncharacterized protein</fullName>
    </submittedName>
</protein>
<dbReference type="AlphaFoldDB" id="A0A834II42"/>
<reference evidence="2" key="1">
    <citation type="submission" date="2020-08" db="EMBL/GenBank/DDBJ databases">
        <title>Genome sequencing and assembly of the red palm weevil Rhynchophorus ferrugineus.</title>
        <authorList>
            <person name="Dias G.B."/>
            <person name="Bergman C.M."/>
            <person name="Manee M."/>
        </authorList>
    </citation>
    <scope>NUCLEOTIDE SEQUENCE</scope>
    <source>
        <strain evidence="2">AA-2017</strain>
        <tissue evidence="2">Whole larva</tissue>
    </source>
</reference>
<name>A0A834II42_RHYFE</name>
<sequence>MEKRQTRKKNMDMEQMEATETNEGIEAISGETDLDSKEEELTGLTMSTLIGMDVTLLKEKIKLCLDVIKGRATKIHHGSKKMRYGIGDRTVVLQTLQKIGDITDLMERKSKKQEQYRKYVYKNGRANGADGKQNCESRKDTTDGETNTSPQVPNTSGTLSQSPTSLPMPTLPANPNPTTAPKKKKKPIVLRGTKKYSEILRIAKDNSIEITATLSRKAGIRLFVQTSNDFRKLTTKLLKSCSTI</sequence>
<evidence type="ECO:0000313" key="2">
    <source>
        <dbReference type="EMBL" id="KAF7278410.1"/>
    </source>
</evidence>
<accession>A0A834II42</accession>
<feature type="compositionally biased region" description="Basic and acidic residues" evidence="1">
    <location>
        <begin position="1"/>
        <end position="12"/>
    </location>
</feature>
<comment type="caution">
    <text evidence="2">The sequence shown here is derived from an EMBL/GenBank/DDBJ whole genome shotgun (WGS) entry which is preliminary data.</text>
</comment>
<dbReference type="Proteomes" id="UP000625711">
    <property type="component" value="Unassembled WGS sequence"/>
</dbReference>
<feature type="compositionally biased region" description="Polar residues" evidence="1">
    <location>
        <begin position="144"/>
        <end position="167"/>
    </location>
</feature>
<feature type="region of interest" description="Disordered" evidence="1">
    <location>
        <begin position="122"/>
        <end position="186"/>
    </location>
</feature>
<feature type="region of interest" description="Disordered" evidence="1">
    <location>
        <begin position="1"/>
        <end position="30"/>
    </location>
</feature>
<gene>
    <name evidence="2" type="ORF">GWI33_008446</name>
</gene>
<keyword evidence="3" id="KW-1185">Reference proteome</keyword>
<evidence type="ECO:0000313" key="3">
    <source>
        <dbReference type="Proteomes" id="UP000625711"/>
    </source>
</evidence>